<evidence type="ECO:0000313" key="2">
    <source>
        <dbReference type="Proteomes" id="UP000015354"/>
    </source>
</evidence>
<dbReference type="Proteomes" id="UP000015354">
    <property type="component" value="Unassembled WGS sequence"/>
</dbReference>
<sequence length="303" mass="33713">MLEEALVTSRGSLPVRRALLHALDALKADMRPPQVVDAATLLLNTACHPSLAAEARRFILRCLYAHAAEARGHVGLRFLQVLARVPRPAGRADSPEEALRRSTWSRCLCHHVQGSGKPYTSHLGGLQVTQVVQDAVTLCHAEMDPLVLLATLEWLAARRQRERKGLARSLPLYLHALQSELRSGERIGRKGRWLAVKLRRHSRDTNYFEVPHYDASTLSQMSDTDPVGAPSEVSGADTVTSITKFLRELPRLQGTAYLLGISRVHQFLLRCATAEEVRRLAPSLRGLSRRSACVCWNDTWPSC</sequence>
<reference evidence="1 2" key="1">
    <citation type="journal article" date="2013" name="PLoS ONE">
        <title>Predicting the Proteins of Angomonas deanei, Strigomonas culicis and Their Respective Endosymbionts Reveals New Aspects of the Trypanosomatidae Family.</title>
        <authorList>
            <person name="Motta M.C."/>
            <person name="Martins A.C."/>
            <person name="de Souza S.S."/>
            <person name="Catta-Preta C.M."/>
            <person name="Silva R."/>
            <person name="Klein C.C."/>
            <person name="de Almeida L.G."/>
            <person name="de Lima Cunha O."/>
            <person name="Ciapina L.P."/>
            <person name="Brocchi M."/>
            <person name="Colabardini A.C."/>
            <person name="de Araujo Lima B."/>
            <person name="Machado C.R."/>
            <person name="de Almeida Soares C.M."/>
            <person name="Probst C.M."/>
            <person name="de Menezes C.B."/>
            <person name="Thompson C.E."/>
            <person name="Bartholomeu D.C."/>
            <person name="Gradia D.F."/>
            <person name="Pavoni D.P."/>
            <person name="Grisard E.C."/>
            <person name="Fantinatti-Garboggini F."/>
            <person name="Marchini F.K."/>
            <person name="Rodrigues-Luiz G.F."/>
            <person name="Wagner G."/>
            <person name="Goldman G.H."/>
            <person name="Fietto J.L."/>
            <person name="Elias M.C."/>
            <person name="Goldman M.H."/>
            <person name="Sagot M.F."/>
            <person name="Pereira M."/>
            <person name="Stoco P.H."/>
            <person name="de Mendonca-Neto R.P."/>
            <person name="Teixeira S.M."/>
            <person name="Maciel T.E."/>
            <person name="de Oliveira Mendes T.A."/>
            <person name="Urmenyi T.P."/>
            <person name="de Souza W."/>
            <person name="Schenkman S."/>
            <person name="de Vasconcelos A.T."/>
        </authorList>
    </citation>
    <scope>NUCLEOTIDE SEQUENCE [LARGE SCALE GENOMIC DNA]</scope>
</reference>
<keyword evidence="2" id="KW-1185">Reference proteome</keyword>
<accession>S9TIM7</accession>
<organism evidence="1 2">
    <name type="scientific">Strigomonas culicis</name>
    <dbReference type="NCBI Taxonomy" id="28005"/>
    <lineage>
        <taxon>Eukaryota</taxon>
        <taxon>Discoba</taxon>
        <taxon>Euglenozoa</taxon>
        <taxon>Kinetoplastea</taxon>
        <taxon>Metakinetoplastina</taxon>
        <taxon>Trypanosomatida</taxon>
        <taxon>Trypanosomatidae</taxon>
        <taxon>Strigomonadinae</taxon>
        <taxon>Strigomonas</taxon>
    </lineage>
</organism>
<dbReference type="EMBL" id="ATMH01011438">
    <property type="protein sequence ID" value="EPY16213.1"/>
    <property type="molecule type" value="Genomic_DNA"/>
</dbReference>
<gene>
    <name evidence="1" type="ORF">STCU_11471</name>
</gene>
<comment type="caution">
    <text evidence="1">The sequence shown here is derived from an EMBL/GenBank/DDBJ whole genome shotgun (WGS) entry which is preliminary data.</text>
</comment>
<proteinExistence type="predicted"/>
<dbReference type="AlphaFoldDB" id="S9TIM7"/>
<protein>
    <submittedName>
        <fullName evidence="1">Uncharacterized protein</fullName>
    </submittedName>
</protein>
<name>S9TIM7_9TRYP</name>
<evidence type="ECO:0000313" key="1">
    <source>
        <dbReference type="EMBL" id="EPY16213.1"/>
    </source>
</evidence>